<evidence type="ECO:0000256" key="9">
    <source>
        <dbReference type="PROSITE-ProRule" id="PRU00108"/>
    </source>
</evidence>
<dbReference type="InterPro" id="IPR009057">
    <property type="entry name" value="Homeodomain-like_sf"/>
</dbReference>
<dbReference type="EMBL" id="CM035413">
    <property type="protein sequence ID" value="KAH7430489.1"/>
    <property type="molecule type" value="Genomic_DNA"/>
</dbReference>
<dbReference type="SUPFAM" id="SSF46689">
    <property type="entry name" value="Homeodomain-like"/>
    <property type="match status" value="1"/>
</dbReference>
<reference evidence="13" key="1">
    <citation type="submission" date="2021-08" db="EMBL/GenBank/DDBJ databases">
        <title>WGS assembly of Ceratopteris richardii.</title>
        <authorList>
            <person name="Marchant D.B."/>
            <person name="Chen G."/>
            <person name="Jenkins J."/>
            <person name="Shu S."/>
            <person name="Leebens-Mack J."/>
            <person name="Grimwood J."/>
            <person name="Schmutz J."/>
            <person name="Soltis P."/>
            <person name="Soltis D."/>
            <person name="Chen Z.-H."/>
        </authorList>
    </citation>
    <scope>NUCLEOTIDE SEQUENCE</scope>
    <source>
        <strain evidence="13">Whitten #5841</strain>
        <tissue evidence="13">Leaf</tissue>
    </source>
</reference>
<dbReference type="GO" id="GO:0008289">
    <property type="term" value="F:lipid binding"/>
    <property type="evidence" value="ECO:0007669"/>
    <property type="project" value="InterPro"/>
</dbReference>
<keyword evidence="3" id="KW-0805">Transcription regulation</keyword>
<dbReference type="Gene3D" id="1.10.10.60">
    <property type="entry name" value="Homeodomain-like"/>
    <property type="match status" value="1"/>
</dbReference>
<keyword evidence="4" id="KW-0175">Coiled coil</keyword>
<keyword evidence="5 9" id="KW-0238">DNA-binding</keyword>
<dbReference type="SMART" id="SM00389">
    <property type="entry name" value="HOX"/>
    <property type="match status" value="1"/>
</dbReference>
<name>A0A8T2UDF3_CERRI</name>
<keyword evidence="8 9" id="KW-0539">Nucleus</keyword>
<proteinExistence type="inferred from homology"/>
<comment type="similarity">
    <text evidence="2">Belongs to the HD-ZIP homeobox family. Class IV subfamily.</text>
</comment>
<evidence type="ECO:0000313" key="14">
    <source>
        <dbReference type="Proteomes" id="UP000825935"/>
    </source>
</evidence>
<dbReference type="PROSITE" id="PS50071">
    <property type="entry name" value="HOMEOBOX_2"/>
    <property type="match status" value="1"/>
</dbReference>
<dbReference type="OrthoDB" id="6159439at2759"/>
<dbReference type="InterPro" id="IPR057993">
    <property type="entry name" value="HD-Zip_IV_C"/>
</dbReference>
<dbReference type="Pfam" id="PF25797">
    <property type="entry name" value="PDF2_C"/>
    <property type="match status" value="1"/>
</dbReference>
<dbReference type="CDD" id="cd00086">
    <property type="entry name" value="homeodomain"/>
    <property type="match status" value="1"/>
</dbReference>
<protein>
    <submittedName>
        <fullName evidence="13">Uncharacterized protein</fullName>
    </submittedName>
</protein>
<evidence type="ECO:0000256" key="8">
    <source>
        <dbReference type="ARBA" id="ARBA00023242"/>
    </source>
</evidence>
<dbReference type="Pfam" id="PF01852">
    <property type="entry name" value="START"/>
    <property type="match status" value="1"/>
</dbReference>
<feature type="domain" description="START" evidence="12">
    <location>
        <begin position="295"/>
        <end position="530"/>
    </location>
</feature>
<dbReference type="Proteomes" id="UP000825935">
    <property type="component" value="Chromosome 8"/>
</dbReference>
<feature type="DNA-binding region" description="Homeobox" evidence="9">
    <location>
        <begin position="114"/>
        <end position="173"/>
    </location>
</feature>
<evidence type="ECO:0000256" key="6">
    <source>
        <dbReference type="ARBA" id="ARBA00023155"/>
    </source>
</evidence>
<dbReference type="InterPro" id="IPR001356">
    <property type="entry name" value="HD"/>
</dbReference>
<keyword evidence="14" id="KW-1185">Reference proteome</keyword>
<dbReference type="Pfam" id="PF00046">
    <property type="entry name" value="Homeodomain"/>
    <property type="match status" value="1"/>
</dbReference>
<gene>
    <name evidence="13" type="ORF">KP509_08G001000</name>
</gene>
<dbReference type="SUPFAM" id="SSF55961">
    <property type="entry name" value="Bet v1-like"/>
    <property type="match status" value="2"/>
</dbReference>
<evidence type="ECO:0000256" key="3">
    <source>
        <dbReference type="ARBA" id="ARBA00023015"/>
    </source>
</evidence>
<comment type="caution">
    <text evidence="13">The sequence shown here is derived from an EMBL/GenBank/DDBJ whole genome shotgun (WGS) entry which is preliminary data.</text>
</comment>
<evidence type="ECO:0000256" key="5">
    <source>
        <dbReference type="ARBA" id="ARBA00023125"/>
    </source>
</evidence>
<dbReference type="GO" id="GO:0005634">
    <property type="term" value="C:nucleus"/>
    <property type="evidence" value="ECO:0007669"/>
    <property type="project" value="UniProtKB-SubCell"/>
</dbReference>
<feature type="domain" description="Homeobox" evidence="11">
    <location>
        <begin position="112"/>
        <end position="172"/>
    </location>
</feature>
<keyword evidence="6 9" id="KW-0371">Homeobox</keyword>
<sequence length="810" mass="91250">MQVTEEESENTFLRRMDYVNEDTRRYLHHTYMEHAQLQHPRPKIRRVTEQEVRNDRELVAEGSDLMDDDRRSYHDTGEFVGRTAELVNGDSSKQFFEYCDQVDGSFGPAVTRKGAKRCTRHAPPVIAHLEAFFKQCPTPNERQRMELSLQLGITVKQVKYWFQNRRTQFRSENSKRENSIIKHENDRLREENFLLRNAIEGLSCPRCGTCLSMIDLEKKQLAERYHGLSEKHSDDRGASLSVNYMINPSSHSTKPDLSCNLIEVDLAIPDHEKHHRNIGDLNGASAAVQERHSLTKKEKDMITNLAIISADEVVKLTSCNESLWIVSTGNKEETLDYEEYTLRFPQTIGPLRDGYCLTASRALATVAADAYFILDSFLDMKCWQDLFPCIITKADVGEVISSGDETTRDGALQLMFAEFQMPSPVVPTRKVYFLRFCKLVNEVTWAIVDVSVDNLRGDSPSALYGYRRRPSGCLIQRVHDGLSKVIWIEHSEFDASIHQHAYKKLVVSGKAFGAQMWLSALKMQCARHAILTTSIMSIRLVRDVECDEARAVALIMLGQQITMQLCNSVKASPRWTPITGSKSKNEERVMIRETLVNPNSISTMVVTAATSVRLPVPPCRVFNFLTDPCTRKEWDVLSLNGAMEEIIGIPTCQESGSHVSLLRPKLGDGKMFILQECRSDDFSSTLVYAPADMISINAAVREVGTTGKFVYNGKPILPSGFIIVPEGQPIEKTPGSEAERMETKGGSLMTVAFQLLISSEHPLNSTVELIQMMVALVCNTVDNIKSGLKCNCPSYEHEPTNSQTVISKEL</sequence>
<evidence type="ECO:0000256" key="4">
    <source>
        <dbReference type="ARBA" id="ARBA00023054"/>
    </source>
</evidence>
<evidence type="ECO:0000256" key="10">
    <source>
        <dbReference type="RuleBase" id="RU000682"/>
    </source>
</evidence>
<accession>A0A8T2UDF3</accession>
<evidence type="ECO:0000259" key="12">
    <source>
        <dbReference type="PROSITE" id="PS50848"/>
    </source>
</evidence>
<dbReference type="SMART" id="SM00234">
    <property type="entry name" value="START"/>
    <property type="match status" value="1"/>
</dbReference>
<dbReference type="GO" id="GO:0003677">
    <property type="term" value="F:DNA binding"/>
    <property type="evidence" value="ECO:0007669"/>
    <property type="project" value="UniProtKB-UniRule"/>
</dbReference>
<evidence type="ECO:0000256" key="2">
    <source>
        <dbReference type="ARBA" id="ARBA00006789"/>
    </source>
</evidence>
<comment type="subcellular location">
    <subcellularLocation>
        <location evidence="1 9 10">Nucleus</location>
    </subcellularLocation>
</comment>
<dbReference type="AlphaFoldDB" id="A0A8T2UDF3"/>
<evidence type="ECO:0000313" key="13">
    <source>
        <dbReference type="EMBL" id="KAH7430489.1"/>
    </source>
</evidence>
<evidence type="ECO:0000256" key="7">
    <source>
        <dbReference type="ARBA" id="ARBA00023163"/>
    </source>
</evidence>
<dbReference type="InterPro" id="IPR002913">
    <property type="entry name" value="START_lipid-bd_dom"/>
</dbReference>
<dbReference type="PANTHER" id="PTHR45654:SF77">
    <property type="entry name" value="HOMEOBOX-LEUCINE ZIPPER PROTEIN MERISTEM L1"/>
    <property type="match status" value="1"/>
</dbReference>
<dbReference type="CDD" id="cd08875">
    <property type="entry name" value="START_ArGLABRA2_like"/>
    <property type="match status" value="1"/>
</dbReference>
<dbReference type="InterPro" id="IPR042160">
    <property type="entry name" value="HD-Zip_IV"/>
</dbReference>
<keyword evidence="7" id="KW-0804">Transcription</keyword>
<evidence type="ECO:0000256" key="1">
    <source>
        <dbReference type="ARBA" id="ARBA00004123"/>
    </source>
</evidence>
<organism evidence="13 14">
    <name type="scientific">Ceratopteris richardii</name>
    <name type="common">Triangle waterfern</name>
    <dbReference type="NCBI Taxonomy" id="49495"/>
    <lineage>
        <taxon>Eukaryota</taxon>
        <taxon>Viridiplantae</taxon>
        <taxon>Streptophyta</taxon>
        <taxon>Embryophyta</taxon>
        <taxon>Tracheophyta</taxon>
        <taxon>Polypodiopsida</taxon>
        <taxon>Polypodiidae</taxon>
        <taxon>Polypodiales</taxon>
        <taxon>Pteridineae</taxon>
        <taxon>Pteridaceae</taxon>
        <taxon>Parkerioideae</taxon>
        <taxon>Ceratopteris</taxon>
    </lineage>
</organism>
<dbReference type="PROSITE" id="PS50848">
    <property type="entry name" value="START"/>
    <property type="match status" value="1"/>
</dbReference>
<evidence type="ECO:0000259" key="11">
    <source>
        <dbReference type="PROSITE" id="PS50071"/>
    </source>
</evidence>
<dbReference type="PANTHER" id="PTHR45654">
    <property type="entry name" value="HOMEOBOX-LEUCINE ZIPPER PROTEIN MERISTEM L1"/>
    <property type="match status" value="1"/>
</dbReference>